<keyword evidence="1" id="KW-1133">Transmembrane helix</keyword>
<dbReference type="RefSeq" id="WP_115021154.1">
    <property type="nucleotide sequence ID" value="NZ_CP069533.1"/>
</dbReference>
<evidence type="ECO:0000256" key="1">
    <source>
        <dbReference type="SAM" id="Phobius"/>
    </source>
</evidence>
<accession>A0A376CSZ9</accession>
<feature type="transmembrane region" description="Helical" evidence="1">
    <location>
        <begin position="139"/>
        <end position="155"/>
    </location>
</feature>
<keyword evidence="1" id="KW-0812">Transmembrane</keyword>
<feature type="transmembrane region" description="Helical" evidence="1">
    <location>
        <begin position="12"/>
        <end position="31"/>
    </location>
</feature>
<dbReference type="AlphaFoldDB" id="A0A376CSZ9"/>
<sequence length="190" mass="20354">MNPYLRLRRWPEFFLILSLGVVTQFLDNLAVPQLFGAPLNRPVFVFNLLPLLVAGSILALLSSSWDERYEAASTARSMRKEKVTLLGSAAAAWTAVFGFGLFLGVVPIHSVSTIFFCLAAVGLVLALRSRLSSKPSAGIALPLSLLAPLFPWYVGETTPLGNSLGQGMSPIVAIVCAALFVAGAAAWLRH</sequence>
<feature type="transmembrane region" description="Helical" evidence="1">
    <location>
        <begin position="167"/>
        <end position="188"/>
    </location>
</feature>
<organism evidence="2 3">
    <name type="scientific">Corynebacterium minutissimum</name>
    <dbReference type="NCBI Taxonomy" id="38301"/>
    <lineage>
        <taxon>Bacteria</taxon>
        <taxon>Bacillati</taxon>
        <taxon>Actinomycetota</taxon>
        <taxon>Actinomycetes</taxon>
        <taxon>Mycobacteriales</taxon>
        <taxon>Corynebacteriaceae</taxon>
        <taxon>Corynebacterium</taxon>
    </lineage>
</organism>
<keyword evidence="1" id="KW-0472">Membrane</keyword>
<feature type="transmembrane region" description="Helical" evidence="1">
    <location>
        <begin position="108"/>
        <end position="127"/>
    </location>
</feature>
<proteinExistence type="predicted"/>
<reference evidence="2 3" key="1">
    <citation type="submission" date="2018-06" db="EMBL/GenBank/DDBJ databases">
        <authorList>
            <consortium name="Pathogen Informatics"/>
            <person name="Doyle S."/>
        </authorList>
    </citation>
    <scope>NUCLEOTIDE SEQUENCE [LARGE SCALE GENOMIC DNA]</scope>
    <source>
        <strain evidence="2 3">NCTC10289</strain>
    </source>
</reference>
<dbReference type="Proteomes" id="UP000254287">
    <property type="component" value="Unassembled WGS sequence"/>
</dbReference>
<gene>
    <name evidence="2" type="ORF">NCTC10289_00428</name>
</gene>
<evidence type="ECO:0000313" key="3">
    <source>
        <dbReference type="Proteomes" id="UP000254287"/>
    </source>
</evidence>
<evidence type="ECO:0000313" key="2">
    <source>
        <dbReference type="EMBL" id="STC74620.1"/>
    </source>
</evidence>
<feature type="transmembrane region" description="Helical" evidence="1">
    <location>
        <begin position="43"/>
        <end position="62"/>
    </location>
</feature>
<dbReference type="EMBL" id="UFXP01000001">
    <property type="protein sequence ID" value="STC74620.1"/>
    <property type="molecule type" value="Genomic_DNA"/>
</dbReference>
<name>A0A376CSZ9_9CORY</name>
<protein>
    <submittedName>
        <fullName evidence="2">Uncharacterized protein</fullName>
    </submittedName>
</protein>
<feature type="transmembrane region" description="Helical" evidence="1">
    <location>
        <begin position="83"/>
        <end position="102"/>
    </location>
</feature>